<evidence type="ECO:0000256" key="4">
    <source>
        <dbReference type="ARBA" id="ARBA00022692"/>
    </source>
</evidence>
<keyword evidence="9" id="KW-1185">Reference proteome</keyword>
<dbReference type="AlphaFoldDB" id="A0A1T5A499"/>
<keyword evidence="5 7" id="KW-1133">Transmembrane helix</keyword>
<dbReference type="Proteomes" id="UP000190852">
    <property type="component" value="Unassembled WGS sequence"/>
</dbReference>
<dbReference type="GO" id="GO:0015109">
    <property type="term" value="F:chromate transmembrane transporter activity"/>
    <property type="evidence" value="ECO:0007669"/>
    <property type="project" value="InterPro"/>
</dbReference>
<evidence type="ECO:0000313" key="9">
    <source>
        <dbReference type="Proteomes" id="UP000190852"/>
    </source>
</evidence>
<proteinExistence type="inferred from homology"/>
<dbReference type="PANTHER" id="PTHR43663">
    <property type="entry name" value="CHROMATE TRANSPORT PROTEIN-RELATED"/>
    <property type="match status" value="1"/>
</dbReference>
<keyword evidence="4 7" id="KW-0812">Transmembrane</keyword>
<sequence length="183" mass="20108">MLFLQLFYTYLKIGLFGFGGGYAMLSLIQDEVVDKHGWISTQEFTDIVAISQMTPGPIGINSATYIGYTAVQNAGYSTEISILGSVIATFAVCLPSFILVLIISYYFARFKNNKYVEAAFTGLRPATVGLIAAAALLLVNAENFIDAKSVLIFIGSFILTWKYKMHPILMIFIAGIAGIILYW</sequence>
<dbReference type="PANTHER" id="PTHR43663:SF1">
    <property type="entry name" value="CHROMATE TRANSPORTER"/>
    <property type="match status" value="1"/>
</dbReference>
<evidence type="ECO:0000313" key="8">
    <source>
        <dbReference type="EMBL" id="SKB29832.1"/>
    </source>
</evidence>
<reference evidence="9" key="1">
    <citation type="submission" date="2017-02" db="EMBL/GenBank/DDBJ databases">
        <authorList>
            <person name="Varghese N."/>
            <person name="Submissions S."/>
        </authorList>
    </citation>
    <scope>NUCLEOTIDE SEQUENCE [LARGE SCALE GENOMIC DNA]</scope>
    <source>
        <strain evidence="9">DSM 24967</strain>
    </source>
</reference>
<evidence type="ECO:0000256" key="2">
    <source>
        <dbReference type="ARBA" id="ARBA00005262"/>
    </source>
</evidence>
<organism evidence="8 9">
    <name type="scientific">Parabacteroides chartae</name>
    <dbReference type="NCBI Taxonomy" id="1037355"/>
    <lineage>
        <taxon>Bacteria</taxon>
        <taxon>Pseudomonadati</taxon>
        <taxon>Bacteroidota</taxon>
        <taxon>Bacteroidia</taxon>
        <taxon>Bacteroidales</taxon>
        <taxon>Tannerellaceae</taxon>
        <taxon>Parabacteroides</taxon>
    </lineage>
</organism>
<gene>
    <name evidence="8" type="ORF">SAMN05660349_00414</name>
</gene>
<feature type="transmembrane region" description="Helical" evidence="7">
    <location>
        <begin position="165"/>
        <end position="182"/>
    </location>
</feature>
<dbReference type="EMBL" id="FUYQ01000002">
    <property type="protein sequence ID" value="SKB29832.1"/>
    <property type="molecule type" value="Genomic_DNA"/>
</dbReference>
<feature type="transmembrane region" description="Helical" evidence="7">
    <location>
        <begin position="7"/>
        <end position="28"/>
    </location>
</feature>
<dbReference type="InterPro" id="IPR003370">
    <property type="entry name" value="Chromate_transpt"/>
</dbReference>
<keyword evidence="6 7" id="KW-0472">Membrane</keyword>
<evidence type="ECO:0000256" key="3">
    <source>
        <dbReference type="ARBA" id="ARBA00022475"/>
    </source>
</evidence>
<dbReference type="Pfam" id="PF02417">
    <property type="entry name" value="Chromate_transp"/>
    <property type="match status" value="1"/>
</dbReference>
<evidence type="ECO:0000256" key="1">
    <source>
        <dbReference type="ARBA" id="ARBA00004651"/>
    </source>
</evidence>
<accession>A0A1T5A499</accession>
<dbReference type="RefSeq" id="WP_068187062.1">
    <property type="nucleotide sequence ID" value="NZ_FUYQ01000002.1"/>
</dbReference>
<dbReference type="InterPro" id="IPR052518">
    <property type="entry name" value="CHR_Transporter"/>
</dbReference>
<keyword evidence="3" id="KW-1003">Cell membrane</keyword>
<protein>
    <submittedName>
        <fullName evidence="8">Chromate transporter</fullName>
    </submittedName>
</protein>
<evidence type="ECO:0000256" key="5">
    <source>
        <dbReference type="ARBA" id="ARBA00022989"/>
    </source>
</evidence>
<feature type="transmembrane region" description="Helical" evidence="7">
    <location>
        <begin position="128"/>
        <end position="145"/>
    </location>
</feature>
<feature type="transmembrane region" description="Helical" evidence="7">
    <location>
        <begin position="82"/>
        <end position="107"/>
    </location>
</feature>
<comment type="subcellular location">
    <subcellularLocation>
        <location evidence="1">Cell membrane</location>
        <topology evidence="1">Multi-pass membrane protein</topology>
    </subcellularLocation>
</comment>
<evidence type="ECO:0000256" key="7">
    <source>
        <dbReference type="SAM" id="Phobius"/>
    </source>
</evidence>
<evidence type="ECO:0000256" key="6">
    <source>
        <dbReference type="ARBA" id="ARBA00023136"/>
    </source>
</evidence>
<name>A0A1T5A499_9BACT</name>
<dbReference type="GO" id="GO:0005886">
    <property type="term" value="C:plasma membrane"/>
    <property type="evidence" value="ECO:0007669"/>
    <property type="project" value="UniProtKB-SubCell"/>
</dbReference>
<comment type="similarity">
    <text evidence="2">Belongs to the chromate ion transporter (CHR) (TC 2.A.51) family.</text>
</comment>